<organism evidence="2 3">
    <name type="scientific">Pelusios castaneus</name>
    <name type="common">West African mud turtle</name>
    <dbReference type="NCBI Taxonomy" id="367368"/>
    <lineage>
        <taxon>Eukaryota</taxon>
        <taxon>Metazoa</taxon>
        <taxon>Chordata</taxon>
        <taxon>Craniata</taxon>
        <taxon>Vertebrata</taxon>
        <taxon>Euteleostomi</taxon>
        <taxon>Archelosauria</taxon>
        <taxon>Testudinata</taxon>
        <taxon>Testudines</taxon>
        <taxon>Pleurodira</taxon>
        <taxon>Pelomedusidae</taxon>
        <taxon>Pelusios</taxon>
    </lineage>
</organism>
<feature type="chain" id="PRO_5034822163" evidence="1">
    <location>
        <begin position="16"/>
        <end position="93"/>
    </location>
</feature>
<dbReference type="Proteomes" id="UP000694393">
    <property type="component" value="Unplaced"/>
</dbReference>
<proteinExistence type="predicted"/>
<accession>A0A8C8RZX0</accession>
<reference evidence="2" key="1">
    <citation type="submission" date="2025-08" db="UniProtKB">
        <authorList>
            <consortium name="Ensembl"/>
        </authorList>
    </citation>
    <scope>IDENTIFICATION</scope>
</reference>
<reference evidence="2" key="2">
    <citation type="submission" date="2025-09" db="UniProtKB">
        <authorList>
            <consortium name="Ensembl"/>
        </authorList>
    </citation>
    <scope>IDENTIFICATION</scope>
</reference>
<dbReference type="AlphaFoldDB" id="A0A8C8RZX0"/>
<feature type="signal peptide" evidence="1">
    <location>
        <begin position="1"/>
        <end position="15"/>
    </location>
</feature>
<evidence type="ECO:0000313" key="2">
    <source>
        <dbReference type="Ensembl" id="ENSPCEP00000012892.1"/>
    </source>
</evidence>
<sequence length="93" mass="10260">MSLALALILLGPVCSQQCLPGNPLFIHQFMEIGTDQQVPAQHRISSSLDPLYSIVRQYLDVVQQNPFPTGEPQSPGLYRSFFVVVAQSCSGWP</sequence>
<evidence type="ECO:0000313" key="3">
    <source>
        <dbReference type="Proteomes" id="UP000694393"/>
    </source>
</evidence>
<evidence type="ECO:0000256" key="1">
    <source>
        <dbReference type="SAM" id="SignalP"/>
    </source>
</evidence>
<name>A0A8C8RZX0_9SAUR</name>
<dbReference type="Ensembl" id="ENSPCET00000013359.1">
    <property type="protein sequence ID" value="ENSPCEP00000012892.1"/>
    <property type="gene ID" value="ENSPCEG00000010241.1"/>
</dbReference>
<protein>
    <submittedName>
        <fullName evidence="2">Uncharacterized protein</fullName>
    </submittedName>
</protein>
<keyword evidence="1" id="KW-0732">Signal</keyword>
<keyword evidence="3" id="KW-1185">Reference proteome</keyword>